<keyword evidence="4" id="KW-1185">Reference proteome</keyword>
<feature type="domain" description="Ubiquitin-like" evidence="2">
    <location>
        <begin position="202"/>
        <end position="283"/>
    </location>
</feature>
<dbReference type="PROSITE" id="PS50053">
    <property type="entry name" value="UBIQUITIN_2"/>
    <property type="match status" value="1"/>
</dbReference>
<reference evidence="3 4" key="1">
    <citation type="journal article" date="2019" name="Nat. Ecol. Evol.">
        <title>Megaphylogeny resolves global patterns of mushroom evolution.</title>
        <authorList>
            <person name="Varga T."/>
            <person name="Krizsan K."/>
            <person name="Foldi C."/>
            <person name="Dima B."/>
            <person name="Sanchez-Garcia M."/>
            <person name="Sanchez-Ramirez S."/>
            <person name="Szollosi G.J."/>
            <person name="Szarkandi J.G."/>
            <person name="Papp V."/>
            <person name="Albert L."/>
            <person name="Andreopoulos W."/>
            <person name="Angelini C."/>
            <person name="Antonin V."/>
            <person name="Barry K.W."/>
            <person name="Bougher N.L."/>
            <person name="Buchanan P."/>
            <person name="Buyck B."/>
            <person name="Bense V."/>
            <person name="Catcheside P."/>
            <person name="Chovatia M."/>
            <person name="Cooper J."/>
            <person name="Damon W."/>
            <person name="Desjardin D."/>
            <person name="Finy P."/>
            <person name="Geml J."/>
            <person name="Haridas S."/>
            <person name="Hughes K."/>
            <person name="Justo A."/>
            <person name="Karasinski D."/>
            <person name="Kautmanova I."/>
            <person name="Kiss B."/>
            <person name="Kocsube S."/>
            <person name="Kotiranta H."/>
            <person name="LaButti K.M."/>
            <person name="Lechner B.E."/>
            <person name="Liimatainen K."/>
            <person name="Lipzen A."/>
            <person name="Lukacs Z."/>
            <person name="Mihaltcheva S."/>
            <person name="Morgado L.N."/>
            <person name="Niskanen T."/>
            <person name="Noordeloos M.E."/>
            <person name="Ohm R.A."/>
            <person name="Ortiz-Santana B."/>
            <person name="Ovrebo C."/>
            <person name="Racz N."/>
            <person name="Riley R."/>
            <person name="Savchenko A."/>
            <person name="Shiryaev A."/>
            <person name="Soop K."/>
            <person name="Spirin V."/>
            <person name="Szebenyi C."/>
            <person name="Tomsovsky M."/>
            <person name="Tulloss R.E."/>
            <person name="Uehling J."/>
            <person name="Grigoriev I.V."/>
            <person name="Vagvolgyi C."/>
            <person name="Papp T."/>
            <person name="Martin F.M."/>
            <person name="Miettinen O."/>
            <person name="Hibbett D.S."/>
            <person name="Nagy L.G."/>
        </authorList>
    </citation>
    <scope>NUCLEOTIDE SEQUENCE [LARGE SCALE GENOMIC DNA]</scope>
    <source>
        <strain evidence="3 4">OMC1185</strain>
    </source>
</reference>
<evidence type="ECO:0000313" key="4">
    <source>
        <dbReference type="Proteomes" id="UP000305948"/>
    </source>
</evidence>
<evidence type="ECO:0000259" key="2">
    <source>
        <dbReference type="PROSITE" id="PS50053"/>
    </source>
</evidence>
<dbReference type="InterPro" id="IPR000626">
    <property type="entry name" value="Ubiquitin-like_dom"/>
</dbReference>
<evidence type="ECO:0000313" key="3">
    <source>
        <dbReference type="EMBL" id="TFK46155.1"/>
    </source>
</evidence>
<proteinExistence type="predicted"/>
<gene>
    <name evidence="3" type="ORF">OE88DRAFT_1039671</name>
</gene>
<name>A0A5C3MN35_9AGAM</name>
<organism evidence="3 4">
    <name type="scientific">Heliocybe sulcata</name>
    <dbReference type="NCBI Taxonomy" id="5364"/>
    <lineage>
        <taxon>Eukaryota</taxon>
        <taxon>Fungi</taxon>
        <taxon>Dikarya</taxon>
        <taxon>Basidiomycota</taxon>
        <taxon>Agaricomycotina</taxon>
        <taxon>Agaricomycetes</taxon>
        <taxon>Gloeophyllales</taxon>
        <taxon>Gloeophyllaceae</taxon>
        <taxon>Heliocybe</taxon>
    </lineage>
</organism>
<dbReference type="Gene3D" id="3.10.20.90">
    <property type="entry name" value="Phosphatidylinositol 3-kinase Catalytic Subunit, Chain A, domain 1"/>
    <property type="match status" value="1"/>
</dbReference>
<dbReference type="InterPro" id="IPR029071">
    <property type="entry name" value="Ubiquitin-like_domsf"/>
</dbReference>
<dbReference type="SUPFAM" id="SSF54236">
    <property type="entry name" value="Ubiquitin-like"/>
    <property type="match status" value="1"/>
</dbReference>
<dbReference type="OrthoDB" id="3062013at2759"/>
<dbReference type="EMBL" id="ML213532">
    <property type="protein sequence ID" value="TFK46155.1"/>
    <property type="molecule type" value="Genomic_DNA"/>
</dbReference>
<evidence type="ECO:0000256" key="1">
    <source>
        <dbReference type="SAM" id="MobiDB-lite"/>
    </source>
</evidence>
<accession>A0A5C3MN35</accession>
<feature type="region of interest" description="Disordered" evidence="1">
    <location>
        <begin position="1"/>
        <end position="62"/>
    </location>
</feature>
<protein>
    <recommendedName>
        <fullName evidence="2">Ubiquitin-like domain-containing protein</fullName>
    </recommendedName>
</protein>
<dbReference type="AlphaFoldDB" id="A0A5C3MN35"/>
<sequence length="287" mass="32041">MINLPEPHITTSQRSYGRKPYDTRKSGYRISYETSPAASAPQRSDRHSCSSVPGGCARSRRQQSRIRRGFYTGRVHRTSPCNAFRMSLTVSYIRVKQRWLQRRHLFLLLRASAARRWAGQKNILNNVYHFATLLLAGLTAVDVALCIGRTISVCSTCVVASIWLADLVAINSLAKTISHDFPLRSASVETAKHSAPSAQSNINIFVRGVSPVHIHLFVSPSHTIGDIKRILRRRHLVPELSRLGHSIHYPPLRARTLGDDDTLESVGIGNLSTLEFRTHLVGGARIH</sequence>
<dbReference type="Proteomes" id="UP000305948">
    <property type="component" value="Unassembled WGS sequence"/>
</dbReference>